<name>A0ABV9U616_9ACTN</name>
<dbReference type="EMBL" id="JBHSIT010000010">
    <property type="protein sequence ID" value="MFC4911634.1"/>
    <property type="molecule type" value="Genomic_DNA"/>
</dbReference>
<sequence>MGLYGTLVAVNGLIVIAAEIPVTRFVQHWPRRAAIPAAIALIAAGIAGFGLPGTGALATATCVWTAGEMIAAPSVAAYPTLVSGEEDRGRYGAVASGAQGLGYAVGPALGIAVWTWDAGSSWFGCLSLGTAAAVLARWGVRRKRVSAPPRGGAA</sequence>
<dbReference type="PANTHER" id="PTHR23517:SF2">
    <property type="entry name" value="MULTIDRUG RESISTANCE PROTEIN MDTH"/>
    <property type="match status" value="1"/>
</dbReference>
<comment type="caution">
    <text evidence="8">The sequence shown here is derived from an EMBL/GenBank/DDBJ whole genome shotgun (WGS) entry which is preliminary data.</text>
</comment>
<feature type="transmembrane region" description="Helical" evidence="7">
    <location>
        <begin position="120"/>
        <end position="140"/>
    </location>
</feature>
<proteinExistence type="predicted"/>
<evidence type="ECO:0000256" key="4">
    <source>
        <dbReference type="ARBA" id="ARBA00022692"/>
    </source>
</evidence>
<gene>
    <name evidence="8" type="ORF">ACFPCY_30320</name>
</gene>
<evidence type="ECO:0000256" key="6">
    <source>
        <dbReference type="ARBA" id="ARBA00023136"/>
    </source>
</evidence>
<feature type="transmembrane region" description="Helical" evidence="7">
    <location>
        <begin position="91"/>
        <end position="114"/>
    </location>
</feature>
<accession>A0ABV9U616</accession>
<reference evidence="9" key="1">
    <citation type="journal article" date="2019" name="Int. J. Syst. Evol. Microbiol.">
        <title>The Global Catalogue of Microorganisms (GCM) 10K type strain sequencing project: providing services to taxonomists for standard genome sequencing and annotation.</title>
        <authorList>
            <consortium name="The Broad Institute Genomics Platform"/>
            <consortium name="The Broad Institute Genome Sequencing Center for Infectious Disease"/>
            <person name="Wu L."/>
            <person name="Ma J."/>
        </authorList>
    </citation>
    <scope>NUCLEOTIDE SEQUENCE [LARGE SCALE GENOMIC DNA]</scope>
    <source>
        <strain evidence="9">KLKA75</strain>
    </source>
</reference>
<dbReference type="RefSeq" id="WP_378260758.1">
    <property type="nucleotide sequence ID" value="NZ_JBHSIT010000010.1"/>
</dbReference>
<organism evidence="8 9">
    <name type="scientific">Actinomadura gamaensis</name>
    <dbReference type="NCBI Taxonomy" id="1763541"/>
    <lineage>
        <taxon>Bacteria</taxon>
        <taxon>Bacillati</taxon>
        <taxon>Actinomycetota</taxon>
        <taxon>Actinomycetes</taxon>
        <taxon>Streptosporangiales</taxon>
        <taxon>Thermomonosporaceae</taxon>
        <taxon>Actinomadura</taxon>
    </lineage>
</organism>
<dbReference type="InterPro" id="IPR050171">
    <property type="entry name" value="MFS_Transporters"/>
</dbReference>
<dbReference type="PANTHER" id="PTHR23517">
    <property type="entry name" value="RESISTANCE PROTEIN MDTM, PUTATIVE-RELATED-RELATED"/>
    <property type="match status" value="1"/>
</dbReference>
<evidence type="ECO:0000256" key="2">
    <source>
        <dbReference type="ARBA" id="ARBA00022448"/>
    </source>
</evidence>
<evidence type="ECO:0000313" key="8">
    <source>
        <dbReference type="EMBL" id="MFC4911634.1"/>
    </source>
</evidence>
<keyword evidence="9" id="KW-1185">Reference proteome</keyword>
<evidence type="ECO:0000256" key="5">
    <source>
        <dbReference type="ARBA" id="ARBA00022989"/>
    </source>
</evidence>
<evidence type="ECO:0000256" key="3">
    <source>
        <dbReference type="ARBA" id="ARBA00022475"/>
    </source>
</evidence>
<keyword evidence="3" id="KW-1003">Cell membrane</keyword>
<evidence type="ECO:0000256" key="1">
    <source>
        <dbReference type="ARBA" id="ARBA00004651"/>
    </source>
</evidence>
<dbReference type="InterPro" id="IPR036259">
    <property type="entry name" value="MFS_trans_sf"/>
</dbReference>
<feature type="transmembrane region" description="Helical" evidence="7">
    <location>
        <begin position="33"/>
        <end position="51"/>
    </location>
</feature>
<feature type="transmembrane region" description="Helical" evidence="7">
    <location>
        <begin position="57"/>
        <end position="79"/>
    </location>
</feature>
<evidence type="ECO:0000313" key="9">
    <source>
        <dbReference type="Proteomes" id="UP001595872"/>
    </source>
</evidence>
<keyword evidence="2" id="KW-0813">Transport</keyword>
<dbReference type="Proteomes" id="UP001595872">
    <property type="component" value="Unassembled WGS sequence"/>
</dbReference>
<dbReference type="SUPFAM" id="SSF103473">
    <property type="entry name" value="MFS general substrate transporter"/>
    <property type="match status" value="1"/>
</dbReference>
<comment type="subcellular location">
    <subcellularLocation>
        <location evidence="1">Cell membrane</location>
        <topology evidence="1">Multi-pass membrane protein</topology>
    </subcellularLocation>
</comment>
<evidence type="ECO:0000256" key="7">
    <source>
        <dbReference type="SAM" id="Phobius"/>
    </source>
</evidence>
<dbReference type="Pfam" id="PF07690">
    <property type="entry name" value="MFS_1"/>
    <property type="match status" value="1"/>
</dbReference>
<keyword evidence="5 7" id="KW-1133">Transmembrane helix</keyword>
<protein>
    <submittedName>
        <fullName evidence="8">MFS transporter</fullName>
    </submittedName>
</protein>
<dbReference type="Gene3D" id="1.20.1250.20">
    <property type="entry name" value="MFS general substrate transporter like domains"/>
    <property type="match status" value="1"/>
</dbReference>
<dbReference type="InterPro" id="IPR011701">
    <property type="entry name" value="MFS"/>
</dbReference>
<feature type="transmembrane region" description="Helical" evidence="7">
    <location>
        <begin position="6"/>
        <end position="26"/>
    </location>
</feature>
<keyword evidence="6 7" id="KW-0472">Membrane</keyword>
<keyword evidence="4 7" id="KW-0812">Transmembrane</keyword>